<evidence type="ECO:0000259" key="5">
    <source>
        <dbReference type="Pfam" id="PF07992"/>
    </source>
</evidence>
<evidence type="ECO:0000256" key="4">
    <source>
        <dbReference type="ARBA" id="ARBA00029440"/>
    </source>
</evidence>
<accession>A0A3B1C6A5</accession>
<dbReference type="GO" id="GO:0016639">
    <property type="term" value="F:oxidoreductase activity, acting on the CH-NH2 group of donors, NAD or NADP as acceptor"/>
    <property type="evidence" value="ECO:0007669"/>
    <property type="project" value="InterPro"/>
</dbReference>
<feature type="domain" description="FAD/NAD(P)-binding" evidence="5">
    <location>
        <begin position="145"/>
        <end position="462"/>
    </location>
</feature>
<dbReference type="PANTHER" id="PTHR43100:SF1">
    <property type="entry name" value="GLUTAMATE SYNTHASE [NADPH] SMALL CHAIN"/>
    <property type="match status" value="1"/>
</dbReference>
<dbReference type="InterPro" id="IPR006005">
    <property type="entry name" value="Glut_synth_ssu1"/>
</dbReference>
<evidence type="ECO:0000256" key="1">
    <source>
        <dbReference type="ARBA" id="ARBA00022605"/>
    </source>
</evidence>
<organism evidence="7">
    <name type="scientific">hydrothermal vent metagenome</name>
    <dbReference type="NCBI Taxonomy" id="652676"/>
    <lineage>
        <taxon>unclassified sequences</taxon>
        <taxon>metagenomes</taxon>
        <taxon>ecological metagenomes</taxon>
    </lineage>
</organism>
<evidence type="ECO:0000259" key="6">
    <source>
        <dbReference type="Pfam" id="PF14691"/>
    </source>
</evidence>
<dbReference type="InterPro" id="IPR036188">
    <property type="entry name" value="FAD/NAD-bd_sf"/>
</dbReference>
<dbReference type="InterPro" id="IPR009051">
    <property type="entry name" value="Helical_ferredxn"/>
</dbReference>
<keyword evidence="2 7" id="KW-0560">Oxidoreductase</keyword>
<dbReference type="InterPro" id="IPR028261">
    <property type="entry name" value="DPD_II"/>
</dbReference>
<comment type="pathway">
    <text evidence="4">Amino-acid biosynthesis.</text>
</comment>
<dbReference type="GO" id="GO:0004355">
    <property type="term" value="F:glutamate synthase (NADPH) activity"/>
    <property type="evidence" value="ECO:0007669"/>
    <property type="project" value="UniProtKB-EC"/>
</dbReference>
<evidence type="ECO:0000313" key="7">
    <source>
        <dbReference type="EMBL" id="VAX19388.1"/>
    </source>
</evidence>
<dbReference type="SUPFAM" id="SSF46548">
    <property type="entry name" value="alpha-helical ferredoxin"/>
    <property type="match status" value="1"/>
</dbReference>
<keyword evidence="1" id="KW-0028">Amino-acid biosynthesis</keyword>
<protein>
    <submittedName>
        <fullName evidence="7">Glutamate synthase [NADPH] small chain</fullName>
        <ecNumber evidence="7">1.4.1.13</ecNumber>
    </submittedName>
</protein>
<dbReference type="InterPro" id="IPR051394">
    <property type="entry name" value="Glutamate_Synthase"/>
</dbReference>
<dbReference type="EMBL" id="UOGD01000137">
    <property type="protein sequence ID" value="VAX19388.1"/>
    <property type="molecule type" value="Genomic_DNA"/>
</dbReference>
<gene>
    <name evidence="7" type="ORF">MNBD_IGNAVI01-1426</name>
</gene>
<dbReference type="GO" id="GO:0051536">
    <property type="term" value="F:iron-sulfur cluster binding"/>
    <property type="evidence" value="ECO:0007669"/>
    <property type="project" value="InterPro"/>
</dbReference>
<dbReference type="EC" id="1.4.1.13" evidence="7"/>
<dbReference type="SUPFAM" id="SSF51971">
    <property type="entry name" value="Nucleotide-binding domain"/>
    <property type="match status" value="2"/>
</dbReference>
<sequence length="477" mass="52846">MGEVRGFLKYKRKEFLYQNVEKRVSHFNEFIQPLPDEDLQAQGARCMDCGIPFCHSGCPVDNLIPDWNDLVYKGRWEDAVKRLQRTNNFPEFTGRVCPAPCEDSCVIAINQPAVTIKNIEKTIIENAFDNGFITPNPPKVRNSKSVAIVGSGPSGLACADQLNKQGYTVEIFEKNEVIGGLLAIGIPDFKLDKKVVNRRVTFMEKEGVKFHTGVNIGVDKKLSALKDSFDAVVLCGGAENSRDLPVEGRELDGVHFAMDYLSQQNRINAGIKIDADQFINAEGKDVLVIGGGDTGSDCIGTAIRQGAKSVTNFELLPQPPKERKKDNPWPQWALIERTSTSHLEGCKREYAVMTKAFIGENGRVEKVKAIRLHFGPKDAVTGQRKMKEIPNSEFEIKTDLVLLAMGFLGPNKNDLIQELNITTDRRSNVSTNSDYMTNVEGVFAAGDMRRGQSLVVWAISEGRKAAESVDDYLQGIS</sequence>
<dbReference type="AlphaFoldDB" id="A0A3B1C6A5"/>
<dbReference type="NCBIfam" id="TIGR01317">
    <property type="entry name" value="GOGAT_sm_gam"/>
    <property type="match status" value="1"/>
</dbReference>
<dbReference type="Gene3D" id="1.10.1060.10">
    <property type="entry name" value="Alpha-helical ferredoxin"/>
    <property type="match status" value="1"/>
</dbReference>
<dbReference type="Gene3D" id="3.50.50.60">
    <property type="entry name" value="FAD/NAD(P)-binding domain"/>
    <property type="match status" value="2"/>
</dbReference>
<dbReference type="Pfam" id="PF07992">
    <property type="entry name" value="Pyr_redox_2"/>
    <property type="match status" value="1"/>
</dbReference>
<evidence type="ECO:0000256" key="3">
    <source>
        <dbReference type="ARBA" id="ARBA00023164"/>
    </source>
</evidence>
<name>A0A3B1C6A5_9ZZZZ</name>
<dbReference type="InterPro" id="IPR023753">
    <property type="entry name" value="FAD/NAD-binding_dom"/>
</dbReference>
<keyword evidence="3" id="KW-0314">Glutamate biosynthesis</keyword>
<dbReference type="Pfam" id="PF14691">
    <property type="entry name" value="Fer4_20"/>
    <property type="match status" value="1"/>
</dbReference>
<evidence type="ECO:0000256" key="2">
    <source>
        <dbReference type="ARBA" id="ARBA00023002"/>
    </source>
</evidence>
<dbReference type="PANTHER" id="PTHR43100">
    <property type="entry name" value="GLUTAMATE SYNTHASE [NADPH] SMALL CHAIN"/>
    <property type="match status" value="1"/>
</dbReference>
<dbReference type="GO" id="GO:0006537">
    <property type="term" value="P:glutamate biosynthetic process"/>
    <property type="evidence" value="ECO:0007669"/>
    <property type="project" value="UniProtKB-KW"/>
</dbReference>
<feature type="domain" description="Dihydroprymidine dehydrogenase" evidence="6">
    <location>
        <begin position="24"/>
        <end position="130"/>
    </location>
</feature>
<reference evidence="7" key="1">
    <citation type="submission" date="2018-06" db="EMBL/GenBank/DDBJ databases">
        <authorList>
            <person name="Zhirakovskaya E."/>
        </authorList>
    </citation>
    <scope>NUCLEOTIDE SEQUENCE</scope>
</reference>
<proteinExistence type="predicted"/>
<dbReference type="PRINTS" id="PR00419">
    <property type="entry name" value="ADXRDTASE"/>
</dbReference>